<dbReference type="PANTHER" id="PTHR43713">
    <property type="entry name" value="GLUTAMATE-1-SEMIALDEHYDE 2,1-AMINOMUTASE"/>
    <property type="match status" value="1"/>
</dbReference>
<dbReference type="Gene3D" id="3.40.640.10">
    <property type="entry name" value="Type I PLP-dependent aspartate aminotransferase-like (Major domain)"/>
    <property type="match status" value="1"/>
</dbReference>
<evidence type="ECO:0000256" key="1">
    <source>
        <dbReference type="ARBA" id="ARBA00001933"/>
    </source>
</evidence>
<keyword evidence="5" id="KW-1185">Reference proteome</keyword>
<protein>
    <submittedName>
        <fullName evidence="4">Aminotransferase class-III</fullName>
    </submittedName>
</protein>
<dbReference type="InterPro" id="IPR015421">
    <property type="entry name" value="PyrdxlP-dep_Trfase_major"/>
</dbReference>
<keyword evidence="4" id="KW-0032">Aminotransferase</keyword>
<dbReference type="GO" id="GO:0030170">
    <property type="term" value="F:pyridoxal phosphate binding"/>
    <property type="evidence" value="ECO:0007669"/>
    <property type="project" value="InterPro"/>
</dbReference>
<dbReference type="SUPFAM" id="SSF53383">
    <property type="entry name" value="PLP-dependent transferases"/>
    <property type="match status" value="1"/>
</dbReference>
<evidence type="ECO:0000313" key="4">
    <source>
        <dbReference type="EMBL" id="BAY15290.1"/>
    </source>
</evidence>
<keyword evidence="2 3" id="KW-0663">Pyridoxal phosphate</keyword>
<dbReference type="Pfam" id="PF00202">
    <property type="entry name" value="Aminotran_3"/>
    <property type="match status" value="1"/>
</dbReference>
<dbReference type="PANTHER" id="PTHR43713:SF3">
    <property type="entry name" value="GLUTAMATE-1-SEMIALDEHYDE 2,1-AMINOMUTASE 1, CHLOROPLASTIC-RELATED"/>
    <property type="match status" value="1"/>
</dbReference>
<dbReference type="GO" id="GO:0008483">
    <property type="term" value="F:transaminase activity"/>
    <property type="evidence" value="ECO:0007669"/>
    <property type="project" value="UniProtKB-KW"/>
</dbReference>
<comment type="cofactor">
    <cofactor evidence="1">
        <name>pyridoxal 5'-phosphate</name>
        <dbReference type="ChEBI" id="CHEBI:597326"/>
    </cofactor>
</comment>
<gene>
    <name evidence="4" type="ORF">NIES21_11060</name>
</gene>
<dbReference type="InterPro" id="IPR015424">
    <property type="entry name" value="PyrdxlP-dep_Trfase"/>
</dbReference>
<dbReference type="InterPro" id="IPR005814">
    <property type="entry name" value="Aminotrans_3"/>
</dbReference>
<accession>A0A1Z4GCQ2</accession>
<reference evidence="4 5" key="1">
    <citation type="submission" date="2017-06" db="EMBL/GenBank/DDBJ databases">
        <title>Genome sequencing of cyanobaciteial culture collection at National Institute for Environmental Studies (NIES).</title>
        <authorList>
            <person name="Hirose Y."/>
            <person name="Shimura Y."/>
            <person name="Fujisawa T."/>
            <person name="Nakamura Y."/>
            <person name="Kawachi M."/>
        </authorList>
    </citation>
    <scope>NUCLEOTIDE SEQUENCE [LARGE SCALE GENOMIC DNA]</scope>
    <source>
        <strain evidence="4 5">NIES-21</strain>
    </source>
</reference>
<comment type="similarity">
    <text evidence="3">Belongs to the class-III pyridoxal-phosphate-dependent aminotransferase family.</text>
</comment>
<dbReference type="InterPro" id="IPR015422">
    <property type="entry name" value="PyrdxlP-dep_Trfase_small"/>
</dbReference>
<keyword evidence="4" id="KW-0808">Transferase</keyword>
<dbReference type="OrthoDB" id="9807885at2"/>
<evidence type="ECO:0000256" key="3">
    <source>
        <dbReference type="RuleBase" id="RU003560"/>
    </source>
</evidence>
<evidence type="ECO:0000313" key="5">
    <source>
        <dbReference type="Proteomes" id="UP000218287"/>
    </source>
</evidence>
<proteinExistence type="inferred from homology"/>
<name>A0A1Z4GCQ2_9CYAN</name>
<dbReference type="EMBL" id="AP018174">
    <property type="protein sequence ID" value="BAY15290.1"/>
    <property type="molecule type" value="Genomic_DNA"/>
</dbReference>
<dbReference type="Gene3D" id="3.90.1150.10">
    <property type="entry name" value="Aspartate Aminotransferase, domain 1"/>
    <property type="match status" value="1"/>
</dbReference>
<organism evidence="4 5">
    <name type="scientific">Anabaenopsis circularis NIES-21</name>
    <dbReference type="NCBI Taxonomy" id="1085406"/>
    <lineage>
        <taxon>Bacteria</taxon>
        <taxon>Bacillati</taxon>
        <taxon>Cyanobacteriota</taxon>
        <taxon>Cyanophyceae</taxon>
        <taxon>Nostocales</taxon>
        <taxon>Nodulariaceae</taxon>
        <taxon>Anabaenopsis</taxon>
    </lineage>
</organism>
<dbReference type="Proteomes" id="UP000218287">
    <property type="component" value="Chromosome"/>
</dbReference>
<evidence type="ECO:0000256" key="2">
    <source>
        <dbReference type="ARBA" id="ARBA00022898"/>
    </source>
</evidence>
<sequence>MDTTSISNLQQLELSTETIAKTTNQNLTTELNPRQQKHLETLITRYNQRTKTSKQLAQKYRPVFANNRGSVGFDFLIKEMFYPILTERSLGSRMWDVDGNEYIDLTGGYGIHLCGYNPPFIKKAIADQLEYGIQSGAQAALAGEVAELISELTGMERVAFCSVGTEAMMLALRIARAATNRHKIALFSGSYHGIFDGTLVKAETTDGSPKGIPEYPGITPNTAEDVLVLEYGSLESLEIIKNYKQELAAVLVEPVQQHRLGFQPQAFIQQLRQLTQTLKIPLIFDEMNTGFRIHPGGAQAWFGVEADIATYGKIVGGGMPLAVVAGKAAYMDTIDGGMWNYGDVSSPDVPATWSGTSYCRHSLSLAAARALLQYLKMQGVSLQEQLNQRTSQFVERLNAYFELEKLPIYLSNFGSFFNANFSETSLLLTEPSFLIGLRLIFNHMIDRGVLMPKGDGFLSTAHTAEDIDFIIQAVQDSVRELQAGGFLLS</sequence>
<dbReference type="AlphaFoldDB" id="A0A1Z4GCQ2"/>